<dbReference type="SUPFAM" id="SSF52540">
    <property type="entry name" value="P-loop containing nucleoside triphosphate hydrolases"/>
    <property type="match status" value="1"/>
</dbReference>
<proteinExistence type="inferred from homology"/>
<comment type="subcellular location">
    <subcellularLocation>
        <location evidence="1">Cytoplasm</location>
        <location evidence="1">Cytoskeleton</location>
    </subcellularLocation>
</comment>
<dbReference type="GO" id="GO:0003777">
    <property type="term" value="F:microtubule motor activity"/>
    <property type="evidence" value="ECO:0007669"/>
    <property type="project" value="InterPro"/>
</dbReference>
<dbReference type="OrthoDB" id="3176171at2759"/>
<feature type="binding site" evidence="5">
    <location>
        <begin position="578"/>
        <end position="585"/>
    </location>
    <ligand>
        <name>ATP</name>
        <dbReference type="ChEBI" id="CHEBI:30616"/>
    </ligand>
</feature>
<dbReference type="PANTHER" id="PTHR47972">
    <property type="entry name" value="KINESIN-LIKE PROTEIN KLP-3"/>
    <property type="match status" value="1"/>
</dbReference>
<evidence type="ECO:0000256" key="3">
    <source>
        <dbReference type="ARBA" id="ARBA00022840"/>
    </source>
</evidence>
<evidence type="ECO:0000259" key="8">
    <source>
        <dbReference type="PROSITE" id="PS50067"/>
    </source>
</evidence>
<keyword evidence="2 5" id="KW-0547">Nucleotide-binding</keyword>
<dbReference type="GO" id="GO:0015630">
    <property type="term" value="C:microtubule cytoskeleton"/>
    <property type="evidence" value="ECO:0007669"/>
    <property type="project" value="TreeGrafter"/>
</dbReference>
<dbReference type="InterPro" id="IPR001752">
    <property type="entry name" value="Kinesin_motor_dom"/>
</dbReference>
<dbReference type="GO" id="GO:0005524">
    <property type="term" value="F:ATP binding"/>
    <property type="evidence" value="ECO:0007669"/>
    <property type="project" value="UniProtKB-UniRule"/>
</dbReference>
<dbReference type="Gene3D" id="3.40.850.10">
    <property type="entry name" value="Kinesin motor domain"/>
    <property type="match status" value="2"/>
</dbReference>
<dbReference type="SMART" id="SM00129">
    <property type="entry name" value="KISc"/>
    <property type="match status" value="1"/>
</dbReference>
<dbReference type="InterPro" id="IPR027417">
    <property type="entry name" value="P-loop_NTPase"/>
</dbReference>
<organism evidence="9 10">
    <name type="scientific">Mytilus edulis</name>
    <name type="common">Blue mussel</name>
    <dbReference type="NCBI Taxonomy" id="6550"/>
    <lineage>
        <taxon>Eukaryota</taxon>
        <taxon>Metazoa</taxon>
        <taxon>Spiralia</taxon>
        <taxon>Lophotrochozoa</taxon>
        <taxon>Mollusca</taxon>
        <taxon>Bivalvia</taxon>
        <taxon>Autobranchia</taxon>
        <taxon>Pteriomorphia</taxon>
        <taxon>Mytilida</taxon>
        <taxon>Mytiloidea</taxon>
        <taxon>Mytilidae</taxon>
        <taxon>Mytilinae</taxon>
        <taxon>Mytilus</taxon>
    </lineage>
</organism>
<feature type="compositionally biased region" description="Basic and acidic residues" evidence="7">
    <location>
        <begin position="313"/>
        <end position="324"/>
    </location>
</feature>
<keyword evidence="4" id="KW-0206">Cytoskeleton</keyword>
<dbReference type="Proteomes" id="UP000683360">
    <property type="component" value="Unassembled WGS sequence"/>
</dbReference>
<keyword evidence="5" id="KW-0505">Motor protein</keyword>
<evidence type="ECO:0000256" key="6">
    <source>
        <dbReference type="SAM" id="Coils"/>
    </source>
</evidence>
<dbReference type="Pfam" id="PF16796">
    <property type="entry name" value="Microtub_bd"/>
    <property type="match status" value="1"/>
</dbReference>
<dbReference type="InterPro" id="IPR036961">
    <property type="entry name" value="Kinesin_motor_dom_sf"/>
</dbReference>
<dbReference type="Pfam" id="PF00225">
    <property type="entry name" value="Kinesin"/>
    <property type="match status" value="1"/>
</dbReference>
<feature type="region of interest" description="Disordered" evidence="7">
    <location>
        <begin position="173"/>
        <end position="203"/>
    </location>
</feature>
<dbReference type="PROSITE" id="PS50067">
    <property type="entry name" value="KINESIN_MOTOR_2"/>
    <property type="match status" value="1"/>
</dbReference>
<evidence type="ECO:0000313" key="10">
    <source>
        <dbReference type="Proteomes" id="UP000683360"/>
    </source>
</evidence>
<dbReference type="GO" id="GO:0007018">
    <property type="term" value="P:microtubule-based movement"/>
    <property type="evidence" value="ECO:0007669"/>
    <property type="project" value="InterPro"/>
</dbReference>
<evidence type="ECO:0000256" key="7">
    <source>
        <dbReference type="SAM" id="MobiDB-lite"/>
    </source>
</evidence>
<feature type="domain" description="Kinesin motor" evidence="8">
    <location>
        <begin position="481"/>
        <end position="781"/>
    </location>
</feature>
<accession>A0A8S3UI75</accession>
<evidence type="ECO:0000256" key="4">
    <source>
        <dbReference type="ARBA" id="ARBA00023212"/>
    </source>
</evidence>
<name>A0A8S3UI75_MYTED</name>
<dbReference type="GO" id="GO:0008017">
    <property type="term" value="F:microtubule binding"/>
    <property type="evidence" value="ECO:0007669"/>
    <property type="project" value="InterPro"/>
</dbReference>
<keyword evidence="10" id="KW-1185">Reference proteome</keyword>
<keyword evidence="3 5" id="KW-0067">ATP-binding</keyword>
<comment type="similarity">
    <text evidence="5">Belongs to the TRAFAC class myosin-kinesin ATPase superfamily. Kinesin family.</text>
</comment>
<feature type="region of interest" description="Disordered" evidence="7">
    <location>
        <begin position="313"/>
        <end position="342"/>
    </location>
</feature>
<keyword evidence="6" id="KW-0175">Coiled coil</keyword>
<dbReference type="AlphaFoldDB" id="A0A8S3UI75"/>
<sequence>MTAVCRDDDSMPYLKNRLLFKDRVMVTGPQQVYQKIFKSHFTSLKLGQSAKQQPTSTCGTVDRASCDKDGRKISAVNLMKLGTITNDGESFQIKPSAQSAALMANKEKDPENKNQDALLKKTKEESDKEHQTCKNREIEIQTLSQQNTPLQADLKSKTERTCELENTISKLDQANKEKDVRNKNQDALLKNSKEESDKEHHTCKNRDIEIQTVSQKITTLQADLKSKTERTCELENTISKLDQANKEKDVRNKIQDALLKKAKEESDKEHQTCKNREIEIQTLSQQITTLQADLKSKTERTCELENTISKLDQANKEKDVRNKNQDTLLKKPKKKATKNTKPADLKSKIRLVDQLEKEVSNLEHSNRDKDFEIKKQVDFVKNTKIESDKEKQIYKNKDHKIQTLSNQNKTLQADLEYKTERTGELENTISKLKLANKEKDFQIKTRDDLWKKQDSEKQNQNSKHELELRCLRNKIQELKGNIRVFCRVRPLQGNGSIGKHMTFSDADQQIIKLDRSKISTYDKSVSTGKISSNATKQYVYRFDKVFGDKATQYQVFEEISHFVQSAIDGYHVCIFAYGHTGSGKTYTMEGPSTERDANSGIIQRAVQQIFKTIDTLKSEGWKYSMKKIVTKVEEVERLVEKAIKSRAVGDNNLNAESSRSHSLFKLELEGTHSTPSKPTNGILYLVDLAGSENVKDSGAEGQQMKEATSINKSLFQLKNVIRELKNKKALVTYTQNKLTSLLQNSLGGNSKTLMFVNISPEEEHFEETRRSLEFGEIVNSTHLGPATKV</sequence>
<feature type="coiled-coil region" evidence="6">
    <location>
        <begin position="273"/>
        <end position="300"/>
    </location>
</feature>
<comment type="caution">
    <text evidence="9">The sequence shown here is derived from an EMBL/GenBank/DDBJ whole genome shotgun (WGS) entry which is preliminary data.</text>
</comment>
<evidence type="ECO:0000313" key="9">
    <source>
        <dbReference type="EMBL" id="CAG2245814.1"/>
    </source>
</evidence>
<evidence type="ECO:0000256" key="1">
    <source>
        <dbReference type="ARBA" id="ARBA00004245"/>
    </source>
</evidence>
<evidence type="ECO:0000256" key="5">
    <source>
        <dbReference type="PROSITE-ProRule" id="PRU00283"/>
    </source>
</evidence>
<dbReference type="PRINTS" id="PR00380">
    <property type="entry name" value="KINESINHEAVY"/>
</dbReference>
<evidence type="ECO:0000256" key="2">
    <source>
        <dbReference type="ARBA" id="ARBA00022741"/>
    </source>
</evidence>
<dbReference type="InterPro" id="IPR027640">
    <property type="entry name" value="Kinesin-like_fam"/>
</dbReference>
<keyword evidence="4" id="KW-0963">Cytoplasm</keyword>
<protein>
    <submittedName>
        <fullName evidence="9">KIFC1</fullName>
    </submittedName>
</protein>
<feature type="compositionally biased region" description="Basic and acidic residues" evidence="7">
    <location>
        <begin position="173"/>
        <end position="184"/>
    </location>
</feature>
<dbReference type="InterPro" id="IPR031852">
    <property type="entry name" value="Vik1/Cik1_MT-bd"/>
</dbReference>
<feature type="coiled-coil region" evidence="6">
    <location>
        <begin position="345"/>
        <end position="421"/>
    </location>
</feature>
<dbReference type="PANTHER" id="PTHR47972:SF28">
    <property type="entry name" value="KINESIN-LIKE PROTEIN KLP-3"/>
    <property type="match status" value="1"/>
</dbReference>
<dbReference type="EMBL" id="CAJPWZ010002788">
    <property type="protein sequence ID" value="CAG2245814.1"/>
    <property type="molecule type" value="Genomic_DNA"/>
</dbReference>
<gene>
    <name evidence="9" type="ORF">MEDL_57816</name>
</gene>
<feature type="compositionally biased region" description="Basic and acidic residues" evidence="7">
    <location>
        <begin position="191"/>
        <end position="203"/>
    </location>
</feature>
<reference evidence="9" key="1">
    <citation type="submission" date="2021-03" db="EMBL/GenBank/DDBJ databases">
        <authorList>
            <person name="Bekaert M."/>
        </authorList>
    </citation>
    <scope>NUCLEOTIDE SEQUENCE</scope>
</reference>